<dbReference type="InterPro" id="IPR018060">
    <property type="entry name" value="HTH_AraC"/>
</dbReference>
<keyword evidence="2" id="KW-0804">Transcription</keyword>
<dbReference type="Pfam" id="PF12833">
    <property type="entry name" value="HTH_18"/>
    <property type="match status" value="1"/>
</dbReference>
<reference evidence="4 5" key="1">
    <citation type="submission" date="2011-05" db="EMBL/GenBank/DDBJ databases">
        <title>Complete sequence of chromosome of Frankia symbiont of Datisca glomerata.</title>
        <authorList>
            <consortium name="US DOE Joint Genome Institute"/>
            <person name="Lucas S."/>
            <person name="Han J."/>
            <person name="Lapidus A."/>
            <person name="Cheng J.-F."/>
            <person name="Goodwin L."/>
            <person name="Pitluck S."/>
            <person name="Peters L."/>
            <person name="Mikhailova N."/>
            <person name="Chertkov O."/>
            <person name="Teshima H."/>
            <person name="Han C."/>
            <person name="Tapia R."/>
            <person name="Land M."/>
            <person name="Hauser L."/>
            <person name="Kyrpides N."/>
            <person name="Ivanova N."/>
            <person name="Pagani I."/>
            <person name="Berry A."/>
            <person name="Pawlowski K."/>
            <person name="Persson T."/>
            <person name="Vanden Heuvel B."/>
            <person name="Benson D."/>
            <person name="Woyke T."/>
        </authorList>
    </citation>
    <scope>NUCLEOTIDE SEQUENCE [LARGE SCALE GENOMIC DNA]</scope>
    <source>
        <strain evidence="5">4085684</strain>
    </source>
</reference>
<dbReference type="eggNOG" id="COG4977">
    <property type="taxonomic scope" value="Bacteria"/>
</dbReference>
<dbReference type="InterPro" id="IPR009057">
    <property type="entry name" value="Homeodomain-like_sf"/>
</dbReference>
<dbReference type="PANTHER" id="PTHR43130:SF3">
    <property type="entry name" value="HTH-TYPE TRANSCRIPTIONAL REGULATOR RV1931C"/>
    <property type="match status" value="1"/>
</dbReference>
<evidence type="ECO:0000259" key="3">
    <source>
        <dbReference type="PROSITE" id="PS01124"/>
    </source>
</evidence>
<dbReference type="PANTHER" id="PTHR43130">
    <property type="entry name" value="ARAC-FAMILY TRANSCRIPTIONAL REGULATOR"/>
    <property type="match status" value="1"/>
</dbReference>
<keyword evidence="5" id="KW-1185">Reference proteome</keyword>
<evidence type="ECO:0000256" key="1">
    <source>
        <dbReference type="ARBA" id="ARBA00023015"/>
    </source>
</evidence>
<dbReference type="InterPro" id="IPR029062">
    <property type="entry name" value="Class_I_gatase-like"/>
</dbReference>
<proteinExistence type="predicted"/>
<dbReference type="SMART" id="SM00342">
    <property type="entry name" value="HTH_ARAC"/>
    <property type="match status" value="1"/>
</dbReference>
<dbReference type="SUPFAM" id="SSF46689">
    <property type="entry name" value="Homeodomain-like"/>
    <property type="match status" value="2"/>
</dbReference>
<dbReference type="InterPro" id="IPR052158">
    <property type="entry name" value="INH-QAR"/>
</dbReference>
<dbReference type="KEGG" id="fsy:FsymDg_2954"/>
<dbReference type="GO" id="GO:0003700">
    <property type="term" value="F:DNA-binding transcription factor activity"/>
    <property type="evidence" value="ECO:0007669"/>
    <property type="project" value="InterPro"/>
</dbReference>
<dbReference type="Gene3D" id="1.10.10.60">
    <property type="entry name" value="Homeodomain-like"/>
    <property type="match status" value="1"/>
</dbReference>
<dbReference type="InterPro" id="IPR002818">
    <property type="entry name" value="DJ-1/PfpI"/>
</dbReference>
<dbReference type="EMBL" id="CP002801">
    <property type="protein sequence ID" value="AEH10274.1"/>
    <property type="molecule type" value="Genomic_DNA"/>
</dbReference>
<keyword evidence="1" id="KW-0805">Transcription regulation</keyword>
<evidence type="ECO:0000313" key="4">
    <source>
        <dbReference type="EMBL" id="AEH10274.1"/>
    </source>
</evidence>
<dbReference type="CDD" id="cd03137">
    <property type="entry name" value="GATase1_AraC_1"/>
    <property type="match status" value="1"/>
</dbReference>
<name>F8B6Q9_9ACTN</name>
<protein>
    <submittedName>
        <fullName evidence="4">Transcriptional regulator, AraC family</fullName>
    </submittedName>
</protein>
<accession>F8B6Q9</accession>
<dbReference type="AlphaFoldDB" id="F8B6Q9"/>
<dbReference type="STRING" id="656024.FsymDg_2954"/>
<sequence length="315" mass="33968">MAFHRVVAYAPPGTTALALGIVSSIFGPRPGLPGFDLAICARRAGPVQTDLGLPLTVEHDLGLLATADLIIVLPAVDYHVEPSHPVLPVLRAAHDRGTTIAAHCVGTFTLAAAGLLGGRTVTTHWLFADELTTRHPEVTVRPEALYIDEGSIITGAGAAAGMDMCLHLIRREYGAGLANTIARGLVIPPHRDGGQAQYVSAPVPSDSEDQRLATVIAWAREHLDHHVTIDMLAARALMSRRSFARHFRSATGTSPHAWMRAQRLSLAEELLETTNLSIEQIATRVGYRNAAVLREQFVGRRGVSPSDYRRTFSHS</sequence>
<dbReference type="Proteomes" id="UP000001549">
    <property type="component" value="Chromosome"/>
</dbReference>
<gene>
    <name evidence="4" type="ordered locus">FsymDg_2954</name>
</gene>
<dbReference type="Pfam" id="PF01965">
    <property type="entry name" value="DJ-1_PfpI"/>
    <property type="match status" value="1"/>
</dbReference>
<dbReference type="PROSITE" id="PS01124">
    <property type="entry name" value="HTH_ARAC_FAMILY_2"/>
    <property type="match status" value="1"/>
</dbReference>
<evidence type="ECO:0000256" key="2">
    <source>
        <dbReference type="ARBA" id="ARBA00023163"/>
    </source>
</evidence>
<evidence type="ECO:0000313" key="5">
    <source>
        <dbReference type="Proteomes" id="UP000001549"/>
    </source>
</evidence>
<dbReference type="GO" id="GO:0043565">
    <property type="term" value="F:sequence-specific DNA binding"/>
    <property type="evidence" value="ECO:0007669"/>
    <property type="project" value="InterPro"/>
</dbReference>
<dbReference type="RefSeq" id="WP_013874175.1">
    <property type="nucleotide sequence ID" value="NC_015656.1"/>
</dbReference>
<feature type="domain" description="HTH araC/xylS-type" evidence="3">
    <location>
        <begin position="213"/>
        <end position="311"/>
    </location>
</feature>
<dbReference type="Gene3D" id="3.40.50.880">
    <property type="match status" value="1"/>
</dbReference>
<dbReference type="SUPFAM" id="SSF52317">
    <property type="entry name" value="Class I glutamine amidotransferase-like"/>
    <property type="match status" value="1"/>
</dbReference>
<dbReference type="HOGENOM" id="CLU_000445_59_0_11"/>
<organism evidence="4 5">
    <name type="scientific">Candidatus Protofrankia datiscae</name>
    <dbReference type="NCBI Taxonomy" id="2716812"/>
    <lineage>
        <taxon>Bacteria</taxon>
        <taxon>Bacillati</taxon>
        <taxon>Actinomycetota</taxon>
        <taxon>Actinomycetes</taxon>
        <taxon>Frankiales</taxon>
        <taxon>Frankiaceae</taxon>
        <taxon>Protofrankia</taxon>
    </lineage>
</organism>